<sequence>MRILLVEDDDLIGSGLEIGLVEAGYSLDWVRDGHAATMALATTHYLMVVLDLGLPGKSGSDILRGLREGGDDIPVLVLTARGTVADRVRGLDAGADDYLAKPFELSEVLARCRALVRRSQGRGQETIVWREIEVDVPSRTVMRNKTRVVLTAKEWTIVHQLLTHQGVPQAKRVLEDHLYGWLDGVESNTIEVHVSNLRKKLGTDFIRTVRGVGYVVEKP</sequence>
<gene>
    <name evidence="8" type="ORF">F4827_006630</name>
</gene>
<name>A0A7W9WWC9_9BURK</name>
<dbReference type="GO" id="GO:0000976">
    <property type="term" value="F:transcription cis-regulatory region binding"/>
    <property type="evidence" value="ECO:0007669"/>
    <property type="project" value="TreeGrafter"/>
</dbReference>
<dbReference type="AlphaFoldDB" id="A0A7W9WWC9"/>
<keyword evidence="2 5" id="KW-0238">DNA-binding</keyword>
<dbReference type="SMART" id="SM00448">
    <property type="entry name" value="REC"/>
    <property type="match status" value="1"/>
</dbReference>
<dbReference type="InterPro" id="IPR011006">
    <property type="entry name" value="CheY-like_superfamily"/>
</dbReference>
<dbReference type="Gene3D" id="3.40.50.2300">
    <property type="match status" value="1"/>
</dbReference>
<evidence type="ECO:0000256" key="3">
    <source>
        <dbReference type="ARBA" id="ARBA00023163"/>
    </source>
</evidence>
<dbReference type="PROSITE" id="PS51755">
    <property type="entry name" value="OMPR_PHOB"/>
    <property type="match status" value="1"/>
</dbReference>
<keyword evidence="1" id="KW-0805">Transcription regulation</keyword>
<evidence type="ECO:0000313" key="9">
    <source>
        <dbReference type="Proteomes" id="UP000571554"/>
    </source>
</evidence>
<keyword evidence="3" id="KW-0804">Transcription</keyword>
<feature type="domain" description="Response regulatory" evidence="6">
    <location>
        <begin position="2"/>
        <end position="116"/>
    </location>
</feature>
<dbReference type="Pfam" id="PF00486">
    <property type="entry name" value="Trans_reg_C"/>
    <property type="match status" value="1"/>
</dbReference>
<dbReference type="CDD" id="cd17624">
    <property type="entry name" value="REC_OmpR_PmrA-like"/>
    <property type="match status" value="1"/>
</dbReference>
<dbReference type="InterPro" id="IPR039420">
    <property type="entry name" value="WalR-like"/>
</dbReference>
<dbReference type="CDD" id="cd00383">
    <property type="entry name" value="trans_reg_C"/>
    <property type="match status" value="1"/>
</dbReference>
<evidence type="ECO:0000256" key="4">
    <source>
        <dbReference type="PROSITE-ProRule" id="PRU00169"/>
    </source>
</evidence>
<dbReference type="GO" id="GO:0000156">
    <property type="term" value="F:phosphorelay response regulator activity"/>
    <property type="evidence" value="ECO:0007669"/>
    <property type="project" value="TreeGrafter"/>
</dbReference>
<evidence type="ECO:0000256" key="5">
    <source>
        <dbReference type="PROSITE-ProRule" id="PRU01091"/>
    </source>
</evidence>
<evidence type="ECO:0000256" key="1">
    <source>
        <dbReference type="ARBA" id="ARBA00023015"/>
    </source>
</evidence>
<dbReference type="Gene3D" id="6.10.250.690">
    <property type="match status" value="1"/>
</dbReference>
<organism evidence="8 9">
    <name type="scientific">Paraburkholderia bannensis</name>
    <dbReference type="NCBI Taxonomy" id="765414"/>
    <lineage>
        <taxon>Bacteria</taxon>
        <taxon>Pseudomonadati</taxon>
        <taxon>Pseudomonadota</taxon>
        <taxon>Betaproteobacteria</taxon>
        <taxon>Burkholderiales</taxon>
        <taxon>Burkholderiaceae</taxon>
        <taxon>Paraburkholderia</taxon>
    </lineage>
</organism>
<proteinExistence type="predicted"/>
<keyword evidence="9" id="KW-1185">Reference proteome</keyword>
<feature type="domain" description="OmpR/PhoB-type" evidence="7">
    <location>
        <begin position="124"/>
        <end position="218"/>
    </location>
</feature>
<dbReference type="Pfam" id="PF00072">
    <property type="entry name" value="Response_reg"/>
    <property type="match status" value="1"/>
</dbReference>
<evidence type="ECO:0000259" key="7">
    <source>
        <dbReference type="PROSITE" id="PS51755"/>
    </source>
</evidence>
<dbReference type="GO" id="GO:0005829">
    <property type="term" value="C:cytosol"/>
    <property type="evidence" value="ECO:0007669"/>
    <property type="project" value="TreeGrafter"/>
</dbReference>
<dbReference type="SMART" id="SM00862">
    <property type="entry name" value="Trans_reg_C"/>
    <property type="match status" value="1"/>
</dbReference>
<dbReference type="InterPro" id="IPR001789">
    <property type="entry name" value="Sig_transdc_resp-reg_receiver"/>
</dbReference>
<evidence type="ECO:0000313" key="8">
    <source>
        <dbReference type="EMBL" id="MBB6106754.1"/>
    </source>
</evidence>
<dbReference type="SUPFAM" id="SSF52172">
    <property type="entry name" value="CheY-like"/>
    <property type="match status" value="1"/>
</dbReference>
<evidence type="ECO:0000256" key="2">
    <source>
        <dbReference type="ARBA" id="ARBA00023125"/>
    </source>
</evidence>
<dbReference type="PROSITE" id="PS50110">
    <property type="entry name" value="RESPONSE_REGULATORY"/>
    <property type="match status" value="1"/>
</dbReference>
<accession>A0A7W9WWC9</accession>
<dbReference type="GO" id="GO:0006355">
    <property type="term" value="P:regulation of DNA-templated transcription"/>
    <property type="evidence" value="ECO:0007669"/>
    <property type="project" value="InterPro"/>
</dbReference>
<dbReference type="InterPro" id="IPR016032">
    <property type="entry name" value="Sig_transdc_resp-reg_C-effctor"/>
</dbReference>
<comment type="caution">
    <text evidence="8">The sequence shown here is derived from an EMBL/GenBank/DDBJ whole genome shotgun (WGS) entry which is preliminary data.</text>
</comment>
<dbReference type="SUPFAM" id="SSF46894">
    <property type="entry name" value="C-terminal effector domain of the bipartite response regulators"/>
    <property type="match status" value="1"/>
</dbReference>
<dbReference type="Gene3D" id="1.10.10.10">
    <property type="entry name" value="Winged helix-like DNA-binding domain superfamily/Winged helix DNA-binding domain"/>
    <property type="match status" value="1"/>
</dbReference>
<dbReference type="PANTHER" id="PTHR48111">
    <property type="entry name" value="REGULATOR OF RPOS"/>
    <property type="match status" value="1"/>
</dbReference>
<dbReference type="GO" id="GO:0032993">
    <property type="term" value="C:protein-DNA complex"/>
    <property type="evidence" value="ECO:0007669"/>
    <property type="project" value="TreeGrafter"/>
</dbReference>
<feature type="DNA-binding region" description="OmpR/PhoB-type" evidence="5">
    <location>
        <begin position="124"/>
        <end position="218"/>
    </location>
</feature>
<protein>
    <submittedName>
        <fullName evidence="8">DNA-binding response OmpR family regulator</fullName>
    </submittedName>
</protein>
<reference evidence="8 9" key="1">
    <citation type="submission" date="2020-08" db="EMBL/GenBank/DDBJ databases">
        <title>Above-ground endophytic microbial communities from plants in different locations in the United States.</title>
        <authorList>
            <person name="Frank C."/>
        </authorList>
    </citation>
    <scope>NUCLEOTIDE SEQUENCE [LARGE SCALE GENOMIC DNA]</scope>
    <source>
        <strain evidence="8 9">WP4_2_2</strain>
    </source>
</reference>
<dbReference type="Proteomes" id="UP000571554">
    <property type="component" value="Unassembled WGS sequence"/>
</dbReference>
<evidence type="ECO:0000259" key="6">
    <source>
        <dbReference type="PROSITE" id="PS50110"/>
    </source>
</evidence>
<dbReference type="InterPro" id="IPR001867">
    <property type="entry name" value="OmpR/PhoB-type_DNA-bd"/>
</dbReference>
<feature type="modified residue" description="4-aspartylphosphate" evidence="4">
    <location>
        <position position="51"/>
    </location>
</feature>
<dbReference type="PANTHER" id="PTHR48111:SF67">
    <property type="entry name" value="TRANSCRIPTIONAL REGULATORY PROTEIN TCTD"/>
    <property type="match status" value="1"/>
</dbReference>
<dbReference type="EMBL" id="JACHBW010000031">
    <property type="protein sequence ID" value="MBB6106754.1"/>
    <property type="molecule type" value="Genomic_DNA"/>
</dbReference>
<dbReference type="RefSeq" id="WP_183732500.1">
    <property type="nucleotide sequence ID" value="NZ_JACHBW010000031.1"/>
</dbReference>
<dbReference type="InterPro" id="IPR036388">
    <property type="entry name" value="WH-like_DNA-bd_sf"/>
</dbReference>
<keyword evidence="4" id="KW-0597">Phosphoprotein</keyword>